<feature type="compositionally biased region" description="Basic and acidic residues" evidence="6">
    <location>
        <begin position="186"/>
        <end position="196"/>
    </location>
</feature>
<evidence type="ECO:0000256" key="2">
    <source>
        <dbReference type="ARBA" id="ARBA00022980"/>
    </source>
</evidence>
<reference evidence="8" key="1">
    <citation type="submission" date="2013-01" db="EMBL/GenBank/DDBJ databases">
        <title>Draft Genome Sequence of a Mulberry Tree, Morus notabilis C.K. Schneid.</title>
        <authorList>
            <person name="He N."/>
            <person name="Zhao S."/>
        </authorList>
    </citation>
    <scope>NUCLEOTIDE SEQUENCE</scope>
</reference>
<gene>
    <name evidence="7" type="ORF">L484_010363</name>
</gene>
<feature type="compositionally biased region" description="Polar residues" evidence="6">
    <location>
        <begin position="74"/>
        <end position="84"/>
    </location>
</feature>
<dbReference type="FunFam" id="3.40.50.790:FF:000001">
    <property type="entry name" value="50S ribosomal protein L1"/>
    <property type="match status" value="1"/>
</dbReference>
<dbReference type="InterPro" id="IPR028364">
    <property type="entry name" value="Ribosomal_uL1/biogenesis"/>
</dbReference>
<dbReference type="InterPro" id="IPR023674">
    <property type="entry name" value="Ribosomal_uL1-like"/>
</dbReference>
<evidence type="ECO:0000313" key="8">
    <source>
        <dbReference type="Proteomes" id="UP000030645"/>
    </source>
</evidence>
<organism evidence="7 8">
    <name type="scientific">Morus notabilis</name>
    <dbReference type="NCBI Taxonomy" id="981085"/>
    <lineage>
        <taxon>Eukaryota</taxon>
        <taxon>Viridiplantae</taxon>
        <taxon>Streptophyta</taxon>
        <taxon>Embryophyta</taxon>
        <taxon>Tracheophyta</taxon>
        <taxon>Spermatophyta</taxon>
        <taxon>Magnoliopsida</taxon>
        <taxon>eudicotyledons</taxon>
        <taxon>Gunneridae</taxon>
        <taxon>Pentapetalae</taxon>
        <taxon>rosids</taxon>
        <taxon>fabids</taxon>
        <taxon>Rosales</taxon>
        <taxon>Moraceae</taxon>
        <taxon>Moreae</taxon>
        <taxon>Morus</taxon>
    </lineage>
</organism>
<feature type="region of interest" description="Disordered" evidence="6">
    <location>
        <begin position="1"/>
        <end position="26"/>
    </location>
</feature>
<dbReference type="eggNOG" id="KOG1569">
    <property type="taxonomic scope" value="Eukaryota"/>
</dbReference>
<dbReference type="GO" id="GO:0005840">
    <property type="term" value="C:ribosome"/>
    <property type="evidence" value="ECO:0007669"/>
    <property type="project" value="UniProtKB-KW"/>
</dbReference>
<evidence type="ECO:0000256" key="3">
    <source>
        <dbReference type="ARBA" id="ARBA00023274"/>
    </source>
</evidence>
<feature type="compositionally biased region" description="Basic residues" evidence="6">
    <location>
        <begin position="13"/>
        <end position="22"/>
    </location>
</feature>
<dbReference type="GO" id="GO:1990904">
    <property type="term" value="C:ribonucleoprotein complex"/>
    <property type="evidence" value="ECO:0007669"/>
    <property type="project" value="UniProtKB-KW"/>
</dbReference>
<dbReference type="PANTHER" id="PTHR36427:SF4">
    <property type="entry name" value="RIBOSOMAL PROTEIN L1P_L10E FAMILY"/>
    <property type="match status" value="1"/>
</dbReference>
<proteinExistence type="inferred from homology"/>
<dbReference type="Proteomes" id="UP000030645">
    <property type="component" value="Unassembled WGS sequence"/>
</dbReference>
<dbReference type="AlphaFoldDB" id="W9SD06"/>
<evidence type="ECO:0000256" key="5">
    <source>
        <dbReference type="ARBA" id="ARBA00082680"/>
    </source>
</evidence>
<dbReference type="Gene3D" id="3.40.50.790">
    <property type="match status" value="1"/>
</dbReference>
<dbReference type="EMBL" id="KE345308">
    <property type="protein sequence ID" value="EXC00256.1"/>
    <property type="molecule type" value="Genomic_DNA"/>
</dbReference>
<feature type="compositionally biased region" description="Basic and acidic residues" evidence="6">
    <location>
        <begin position="131"/>
        <end position="142"/>
    </location>
</feature>
<keyword evidence="8" id="KW-1185">Reference proteome</keyword>
<dbReference type="InterPro" id="IPR016095">
    <property type="entry name" value="Ribosomal_uL1_3-a/b-sand"/>
</dbReference>
<evidence type="ECO:0000256" key="6">
    <source>
        <dbReference type="SAM" id="MobiDB-lite"/>
    </source>
</evidence>
<feature type="region of interest" description="Disordered" evidence="6">
    <location>
        <begin position="161"/>
        <end position="199"/>
    </location>
</feature>
<name>W9SD06_9ROSA</name>
<protein>
    <recommendedName>
        <fullName evidence="5">CL1</fullName>
    </recommendedName>
</protein>
<comment type="function">
    <text evidence="4">This protein binds directly to 23S ribosomal RNA.</text>
</comment>
<dbReference type="Pfam" id="PF00687">
    <property type="entry name" value="Ribosomal_L1"/>
    <property type="match status" value="1"/>
</dbReference>
<comment type="similarity">
    <text evidence="1">Belongs to the universal ribosomal protein uL1 family.</text>
</comment>
<evidence type="ECO:0000313" key="7">
    <source>
        <dbReference type="EMBL" id="EXC00256.1"/>
    </source>
</evidence>
<dbReference type="CDD" id="cd00403">
    <property type="entry name" value="Ribosomal_L1"/>
    <property type="match status" value="1"/>
</dbReference>
<feature type="region of interest" description="Disordered" evidence="6">
    <location>
        <begin position="74"/>
        <end position="142"/>
    </location>
</feature>
<evidence type="ECO:0000256" key="1">
    <source>
        <dbReference type="ARBA" id="ARBA00010531"/>
    </source>
</evidence>
<feature type="compositionally biased region" description="Pro residues" evidence="6">
    <location>
        <begin position="112"/>
        <end position="124"/>
    </location>
</feature>
<feature type="compositionally biased region" description="Polar residues" evidence="6">
    <location>
        <begin position="1"/>
        <end position="10"/>
    </location>
</feature>
<keyword evidence="3" id="KW-0687">Ribonucleoprotein</keyword>
<dbReference type="PANTHER" id="PTHR36427">
    <property type="entry name" value="54S RIBOSOMAL PROTEIN L1, MITOCHONDRIAL"/>
    <property type="match status" value="1"/>
</dbReference>
<accession>W9SD06</accession>
<keyword evidence="2 7" id="KW-0689">Ribosomal protein</keyword>
<evidence type="ECO:0000256" key="4">
    <source>
        <dbReference type="ARBA" id="ARBA00057875"/>
    </source>
</evidence>
<dbReference type="Gene3D" id="3.30.190.20">
    <property type="match status" value="1"/>
</dbReference>
<dbReference type="SUPFAM" id="SSF56808">
    <property type="entry name" value="Ribosomal protein L1"/>
    <property type="match status" value="1"/>
</dbReference>
<sequence length="499" mass="55119">MNRSSISLSKASRGLKPHKPPHHSLADSFTKRISLVSMAALRLRLLSEARRHCLSAPPFHLRPPLSLSFHRLLSSESDPNSSPAKDSFPRRSAGSVPIQPVSYVVKPKEHSPPPSEESPPPPPEAAQRLRGPRDSAGEEVRSTWTREDVRFVKDAPSIAPVSYPTRVAPLPEDRGSPASDATASESEEKRRIERATLPRRRPSFSRAALETAGEEKLVVPFPTLIKVEKNERKPILDLMEAIRQVKASAKCNFDETVEAHVKLGVDAKRVGKGVRGSMALPHGSGKVVRVAVFAEGKHADEARAAGADIVGGVELMEEIASSNKLNVDKCFATTEMILRMGKISRILRERGLWPDRKLGTVTNDISEALNKVKQGHIEFRMDKTSIVHVGVGKVSYSEEYIRENIGAFVNALLQAKPVGLKKMTIETKNGRRQVLMVSVDIDGRPPAAHDPSFDGERELRWSGIARELYKEASSGDLWPCLRCIRRWMPTLMMVGGTRQ</sequence>
<dbReference type="STRING" id="981085.W9SD06"/>